<evidence type="ECO:0000313" key="9">
    <source>
        <dbReference type="Proteomes" id="UP000030742"/>
    </source>
</evidence>
<name>U4U1V2_DENPD</name>
<evidence type="ECO:0000256" key="2">
    <source>
        <dbReference type="ARBA" id="ARBA00008335"/>
    </source>
</evidence>
<evidence type="ECO:0000256" key="5">
    <source>
        <dbReference type="ARBA" id="ARBA00022989"/>
    </source>
</evidence>
<feature type="transmembrane region" description="Helical" evidence="7">
    <location>
        <begin position="52"/>
        <end position="69"/>
    </location>
</feature>
<evidence type="ECO:0000256" key="7">
    <source>
        <dbReference type="SAM" id="Phobius"/>
    </source>
</evidence>
<dbReference type="GO" id="GO:0016020">
    <property type="term" value="C:membrane"/>
    <property type="evidence" value="ECO:0007669"/>
    <property type="project" value="UniProtKB-SubCell"/>
</dbReference>
<keyword evidence="4 7" id="KW-0812">Transmembrane</keyword>
<dbReference type="PANTHER" id="PTHR23511:SF38">
    <property type="entry name" value="SYNAPTIC VESICLE 2-RELATED PROTEIN-LIKE PROTEIN"/>
    <property type="match status" value="1"/>
</dbReference>
<evidence type="ECO:0000313" key="8">
    <source>
        <dbReference type="EMBL" id="ERL87047.1"/>
    </source>
</evidence>
<dbReference type="Proteomes" id="UP000030742">
    <property type="component" value="Unassembled WGS sequence"/>
</dbReference>
<dbReference type="SUPFAM" id="SSF103473">
    <property type="entry name" value="MFS general substrate transporter"/>
    <property type="match status" value="1"/>
</dbReference>
<sequence length="344" mass="38027">MFGMVIGSYFWGCLADTKGRKTVLIGALIMDGICGLLSSISQVYWLFMFLRFLNGFAITGAMGICFPYLGEFQPGKYRETILCWMELFWTMGVIVLPGIPTIEPLCYYTLMIWFPELFYRFEEFENFYPNKKATVCEVSSVVVPRNFTAGHGEFCGDPIADSVFLHTLIIGLACIPTSFWLPLCVHRLGAKFFLVFSLLVAGSVTIGLYFVNSTNSNLALSCIFEALTSLGISTVYCVMVDLFPTNLRVMAAALSLTFGRGGALVGNLLFGFLIDLNCVIPIVLFAAMLFGKFFAEVNVNFLIGSLPCRQRSALPVAAQHWKWSPGLRVGPSSDSPFSIACEIK</sequence>
<reference evidence="8 9" key="1">
    <citation type="journal article" date="2013" name="Genome Biol.">
        <title>Draft genome of the mountain pine beetle, Dendroctonus ponderosae Hopkins, a major forest pest.</title>
        <authorList>
            <person name="Keeling C.I."/>
            <person name="Yuen M.M."/>
            <person name="Liao N.Y."/>
            <person name="Docking T.R."/>
            <person name="Chan S.K."/>
            <person name="Taylor G.A."/>
            <person name="Palmquist D.L."/>
            <person name="Jackman S.D."/>
            <person name="Nguyen A."/>
            <person name="Li M."/>
            <person name="Henderson H."/>
            <person name="Janes J.K."/>
            <person name="Zhao Y."/>
            <person name="Pandoh P."/>
            <person name="Moore R."/>
            <person name="Sperling F.A."/>
            <person name="Huber D.P."/>
            <person name="Birol I."/>
            <person name="Jones S.J."/>
            <person name="Bohlmann J."/>
        </authorList>
    </citation>
    <scope>NUCLEOTIDE SEQUENCE</scope>
</reference>
<feature type="transmembrane region" description="Helical" evidence="7">
    <location>
        <begin position="192"/>
        <end position="212"/>
    </location>
</feature>
<dbReference type="AlphaFoldDB" id="U4U1V2"/>
<keyword evidence="5 7" id="KW-1133">Transmembrane helix</keyword>
<dbReference type="Gene3D" id="1.20.1250.20">
    <property type="entry name" value="MFS general substrate transporter like domains"/>
    <property type="match status" value="2"/>
</dbReference>
<feature type="transmembrane region" description="Helical" evidence="7">
    <location>
        <begin position="23"/>
        <end position="46"/>
    </location>
</feature>
<dbReference type="OrthoDB" id="3936150at2759"/>
<protein>
    <recommendedName>
        <fullName evidence="10">Major facilitator superfamily (MFS) profile domain-containing protein</fullName>
    </recommendedName>
</protein>
<dbReference type="EMBL" id="KB631903">
    <property type="protein sequence ID" value="ERL87047.1"/>
    <property type="molecule type" value="Genomic_DNA"/>
</dbReference>
<proteinExistence type="inferred from homology"/>
<comment type="similarity">
    <text evidence="2">Belongs to the major facilitator superfamily.</text>
</comment>
<keyword evidence="3" id="KW-0813">Transport</keyword>
<organism evidence="8 9">
    <name type="scientific">Dendroctonus ponderosae</name>
    <name type="common">Mountain pine beetle</name>
    <dbReference type="NCBI Taxonomy" id="77166"/>
    <lineage>
        <taxon>Eukaryota</taxon>
        <taxon>Metazoa</taxon>
        <taxon>Ecdysozoa</taxon>
        <taxon>Arthropoda</taxon>
        <taxon>Hexapoda</taxon>
        <taxon>Insecta</taxon>
        <taxon>Pterygota</taxon>
        <taxon>Neoptera</taxon>
        <taxon>Endopterygota</taxon>
        <taxon>Coleoptera</taxon>
        <taxon>Polyphaga</taxon>
        <taxon>Cucujiformia</taxon>
        <taxon>Curculionidae</taxon>
        <taxon>Scolytinae</taxon>
        <taxon>Dendroctonus</taxon>
    </lineage>
</organism>
<dbReference type="GO" id="GO:0022857">
    <property type="term" value="F:transmembrane transporter activity"/>
    <property type="evidence" value="ECO:0007669"/>
    <property type="project" value="InterPro"/>
</dbReference>
<dbReference type="STRING" id="77166.U4U1V2"/>
<feature type="transmembrane region" description="Helical" evidence="7">
    <location>
        <begin position="163"/>
        <end position="185"/>
    </location>
</feature>
<evidence type="ECO:0000256" key="1">
    <source>
        <dbReference type="ARBA" id="ARBA00004141"/>
    </source>
</evidence>
<evidence type="ECO:0000256" key="3">
    <source>
        <dbReference type="ARBA" id="ARBA00022448"/>
    </source>
</evidence>
<evidence type="ECO:0000256" key="4">
    <source>
        <dbReference type="ARBA" id="ARBA00022692"/>
    </source>
</evidence>
<dbReference type="Pfam" id="PF00083">
    <property type="entry name" value="Sugar_tr"/>
    <property type="match status" value="1"/>
</dbReference>
<dbReference type="PANTHER" id="PTHR23511">
    <property type="entry name" value="SYNAPTIC VESICLE GLYCOPROTEIN 2"/>
    <property type="match status" value="1"/>
</dbReference>
<evidence type="ECO:0008006" key="10">
    <source>
        <dbReference type="Google" id="ProtNLM"/>
    </source>
</evidence>
<evidence type="ECO:0000256" key="6">
    <source>
        <dbReference type="ARBA" id="ARBA00023136"/>
    </source>
</evidence>
<keyword evidence="6 7" id="KW-0472">Membrane</keyword>
<dbReference type="InterPro" id="IPR036259">
    <property type="entry name" value="MFS_trans_sf"/>
</dbReference>
<gene>
    <name evidence="8" type="ORF">D910_04448</name>
</gene>
<dbReference type="InterPro" id="IPR005828">
    <property type="entry name" value="MFS_sugar_transport-like"/>
</dbReference>
<accession>U4U1V2</accession>
<comment type="subcellular location">
    <subcellularLocation>
        <location evidence="1">Membrane</location>
        <topology evidence="1">Multi-pass membrane protein</topology>
    </subcellularLocation>
</comment>
<feature type="transmembrane region" description="Helical" evidence="7">
    <location>
        <begin position="218"/>
        <end position="239"/>
    </location>
</feature>